<dbReference type="WBParaSite" id="L893_g26011.t1">
    <property type="protein sequence ID" value="L893_g26011.t1"/>
    <property type="gene ID" value="L893_g26011"/>
</dbReference>
<dbReference type="InterPro" id="IPR029054">
    <property type="entry name" value="dUTPase-like"/>
</dbReference>
<feature type="compositionally biased region" description="Basic and acidic residues" evidence="6">
    <location>
        <begin position="411"/>
        <end position="421"/>
    </location>
</feature>
<protein>
    <recommendedName>
        <fullName evidence="3">dUTP diphosphatase</fullName>
        <ecNumber evidence="3">3.6.1.23</ecNumber>
    </recommendedName>
</protein>
<dbReference type="EC" id="3.6.1.23" evidence="3"/>
<keyword evidence="8" id="KW-1185">Reference proteome</keyword>
<dbReference type="Proteomes" id="UP000095287">
    <property type="component" value="Unplaced"/>
</dbReference>
<feature type="domain" description="dUTPase-like" evidence="7">
    <location>
        <begin position="321"/>
        <end position="430"/>
    </location>
</feature>
<evidence type="ECO:0000313" key="8">
    <source>
        <dbReference type="Proteomes" id="UP000095287"/>
    </source>
</evidence>
<dbReference type="GO" id="GO:0046081">
    <property type="term" value="P:dUTP catabolic process"/>
    <property type="evidence" value="ECO:0007669"/>
    <property type="project" value="InterPro"/>
</dbReference>
<evidence type="ECO:0000256" key="5">
    <source>
        <dbReference type="ARBA" id="ARBA00023080"/>
    </source>
</evidence>
<evidence type="ECO:0000259" key="7">
    <source>
        <dbReference type="Pfam" id="PF00692"/>
    </source>
</evidence>
<organism evidence="8 9">
    <name type="scientific">Steinernema glaseri</name>
    <dbReference type="NCBI Taxonomy" id="37863"/>
    <lineage>
        <taxon>Eukaryota</taxon>
        <taxon>Metazoa</taxon>
        <taxon>Ecdysozoa</taxon>
        <taxon>Nematoda</taxon>
        <taxon>Chromadorea</taxon>
        <taxon>Rhabditida</taxon>
        <taxon>Tylenchina</taxon>
        <taxon>Panagrolaimomorpha</taxon>
        <taxon>Strongyloidoidea</taxon>
        <taxon>Steinernematidae</taxon>
        <taxon>Steinernema</taxon>
    </lineage>
</organism>
<dbReference type="InterPro" id="IPR036157">
    <property type="entry name" value="dUTPase-like_sf"/>
</dbReference>
<sequence>MVSNVCLCKELSQLRAVVLRRLSRCPSPQQASKMAHLANPPKAPSVVAYGQVNPVMIPFVKASKTAADMTKACYFCGVLLRSAEEATIPPKGKVCISTEIMMAIPEGHYGHVATVNTMARKHMVQVGAGVVDSDYRGIVKVILFNHSETEVKIPAEEPIAQILMDEIYPPSAVTWTKLNEDAQLPVIGSASAAGSDLTSAEDCVVPPGGQKLVRTDLSADFPKDCYGRIAPRSGLTSKNSIHVGGGVCTSRTEPIQVLLFNHGQDEFRIAKGDRIAQFIAQKVVFSAMKPGEPKNLPRSKLAQIWAPPPPAAEIDQFAKIRTPLSFTVGPKDKTTITIDIQQGIPRGCYMRIAPLFSLAVNNSIDIGGGSHYSNGATKITIFNHGTTKKTFEMYEPIAQVIFEKAAAPKFEPRETLDETERGAGGFGSTGIRRG</sequence>
<dbReference type="InterPro" id="IPR008181">
    <property type="entry name" value="dUTPase"/>
</dbReference>
<dbReference type="Gene3D" id="2.70.40.10">
    <property type="match status" value="3"/>
</dbReference>
<dbReference type="GO" id="GO:0006226">
    <property type="term" value="P:dUMP biosynthetic process"/>
    <property type="evidence" value="ECO:0007669"/>
    <property type="project" value="UniProtKB-UniPathway"/>
</dbReference>
<evidence type="ECO:0000256" key="2">
    <source>
        <dbReference type="ARBA" id="ARBA00006581"/>
    </source>
</evidence>
<name>A0A1I7ZG72_9BILA</name>
<dbReference type="PANTHER" id="PTHR11241:SF0">
    <property type="entry name" value="DEOXYURIDINE 5'-TRIPHOSPHATE NUCLEOTIDOHYDROLASE"/>
    <property type="match status" value="1"/>
</dbReference>
<dbReference type="SUPFAM" id="SSF51283">
    <property type="entry name" value="dUTPase-like"/>
    <property type="match status" value="3"/>
</dbReference>
<dbReference type="GO" id="GO:0000287">
    <property type="term" value="F:magnesium ion binding"/>
    <property type="evidence" value="ECO:0007669"/>
    <property type="project" value="InterPro"/>
</dbReference>
<feature type="domain" description="dUTPase-like" evidence="7">
    <location>
        <begin position="80"/>
        <end position="171"/>
    </location>
</feature>
<accession>A0A1I7ZG72</accession>
<evidence type="ECO:0000256" key="6">
    <source>
        <dbReference type="SAM" id="MobiDB-lite"/>
    </source>
</evidence>
<dbReference type="CDD" id="cd07557">
    <property type="entry name" value="trimeric_dUTPase"/>
    <property type="match status" value="2"/>
</dbReference>
<dbReference type="InterPro" id="IPR033704">
    <property type="entry name" value="dUTPase_trimeric"/>
</dbReference>
<dbReference type="AlphaFoldDB" id="A0A1I7ZG72"/>
<dbReference type="UniPathway" id="UPA00610">
    <property type="reaction ID" value="UER00666"/>
</dbReference>
<evidence type="ECO:0000256" key="3">
    <source>
        <dbReference type="ARBA" id="ARBA00012379"/>
    </source>
</evidence>
<comment type="similarity">
    <text evidence="2">Belongs to the dUTPase family.</text>
</comment>
<dbReference type="PANTHER" id="PTHR11241">
    <property type="entry name" value="DEOXYURIDINE 5'-TRIPHOSPHATE NUCLEOTIDOHYDROLASE"/>
    <property type="match status" value="1"/>
</dbReference>
<evidence type="ECO:0000256" key="4">
    <source>
        <dbReference type="ARBA" id="ARBA00022801"/>
    </source>
</evidence>
<reference evidence="9" key="1">
    <citation type="submission" date="2016-11" db="UniProtKB">
        <authorList>
            <consortium name="WormBaseParasite"/>
        </authorList>
    </citation>
    <scope>IDENTIFICATION</scope>
</reference>
<keyword evidence="5" id="KW-0546">Nucleotide metabolism</keyword>
<evidence type="ECO:0000313" key="9">
    <source>
        <dbReference type="WBParaSite" id="L893_g26011.t1"/>
    </source>
</evidence>
<comment type="pathway">
    <text evidence="1">Pyrimidine metabolism; dUMP biosynthesis; dUMP from dCTP (dUTP route): step 2/2.</text>
</comment>
<feature type="domain" description="dUTPase-like" evidence="7">
    <location>
        <begin position="181"/>
        <end position="289"/>
    </location>
</feature>
<feature type="region of interest" description="Disordered" evidence="6">
    <location>
        <begin position="411"/>
        <end position="434"/>
    </location>
</feature>
<keyword evidence="4" id="KW-0378">Hydrolase</keyword>
<evidence type="ECO:0000256" key="1">
    <source>
        <dbReference type="ARBA" id="ARBA00005142"/>
    </source>
</evidence>
<proteinExistence type="inferred from homology"/>
<dbReference type="GO" id="GO:0004170">
    <property type="term" value="F:dUTP diphosphatase activity"/>
    <property type="evidence" value="ECO:0007669"/>
    <property type="project" value="UniProtKB-EC"/>
</dbReference>
<dbReference type="Pfam" id="PF00692">
    <property type="entry name" value="dUTPase"/>
    <property type="match status" value="3"/>
</dbReference>